<evidence type="ECO:0000313" key="3">
    <source>
        <dbReference type="Proteomes" id="UP000677228"/>
    </source>
</evidence>
<dbReference type="AlphaFoldDB" id="A0A8S2F1S0"/>
<comment type="caution">
    <text evidence="1">The sequence shown here is derived from an EMBL/GenBank/DDBJ whole genome shotgun (WGS) entry which is preliminary data.</text>
</comment>
<accession>A0A8S2F1S0</accession>
<proteinExistence type="predicted"/>
<dbReference type="Proteomes" id="UP000677228">
    <property type="component" value="Unassembled WGS sequence"/>
</dbReference>
<name>A0A8S2F1S0_9BILA</name>
<reference evidence="1" key="1">
    <citation type="submission" date="2021-02" db="EMBL/GenBank/DDBJ databases">
        <authorList>
            <person name="Nowell W R."/>
        </authorList>
    </citation>
    <scope>NUCLEOTIDE SEQUENCE</scope>
</reference>
<evidence type="ECO:0000313" key="2">
    <source>
        <dbReference type="EMBL" id="CAF4180536.1"/>
    </source>
</evidence>
<dbReference type="EMBL" id="CAJNOK010024056">
    <property type="protein sequence ID" value="CAF1371426.1"/>
    <property type="molecule type" value="Genomic_DNA"/>
</dbReference>
<protein>
    <submittedName>
        <fullName evidence="1">Uncharacterized protein</fullName>
    </submittedName>
</protein>
<evidence type="ECO:0000313" key="1">
    <source>
        <dbReference type="EMBL" id="CAF1371426.1"/>
    </source>
</evidence>
<gene>
    <name evidence="1" type="ORF">OVA965_LOCUS31691</name>
    <name evidence="2" type="ORF">TMI583_LOCUS32527</name>
</gene>
<sequence length="92" mass="10047">MLNVNGDIYISDVGRVQKWISTRNEFIPVMSINSSCSGVFVDIIDNLYCSMTRYHQVLKRSLNDSESASISAAAGTGSKGFAATKAMEIHNI</sequence>
<dbReference type="Proteomes" id="UP000682733">
    <property type="component" value="Unassembled WGS sequence"/>
</dbReference>
<dbReference type="EMBL" id="CAJOBA010045722">
    <property type="protein sequence ID" value="CAF4180536.1"/>
    <property type="molecule type" value="Genomic_DNA"/>
</dbReference>
<organism evidence="1 3">
    <name type="scientific">Didymodactylos carnosus</name>
    <dbReference type="NCBI Taxonomy" id="1234261"/>
    <lineage>
        <taxon>Eukaryota</taxon>
        <taxon>Metazoa</taxon>
        <taxon>Spiralia</taxon>
        <taxon>Gnathifera</taxon>
        <taxon>Rotifera</taxon>
        <taxon>Eurotatoria</taxon>
        <taxon>Bdelloidea</taxon>
        <taxon>Philodinida</taxon>
        <taxon>Philodinidae</taxon>
        <taxon>Didymodactylos</taxon>
    </lineage>
</organism>